<feature type="transmembrane region" description="Helical" evidence="1">
    <location>
        <begin position="12"/>
        <end position="31"/>
    </location>
</feature>
<dbReference type="PANTHER" id="PTHR32063:SF19">
    <property type="entry name" value="CATION EFFLUX SYSTEM PROTEIN CUSA"/>
    <property type="match status" value="1"/>
</dbReference>
<dbReference type="GO" id="GO:0005886">
    <property type="term" value="C:plasma membrane"/>
    <property type="evidence" value="ECO:0007669"/>
    <property type="project" value="TreeGrafter"/>
</dbReference>
<keyword evidence="1" id="KW-0472">Membrane</keyword>
<keyword evidence="1" id="KW-1133">Transmembrane helix</keyword>
<dbReference type="Gene3D" id="3.30.70.1430">
    <property type="entry name" value="Multidrug efflux transporter AcrB pore domain"/>
    <property type="match status" value="3"/>
</dbReference>
<feature type="transmembrane region" description="Helical" evidence="1">
    <location>
        <begin position="539"/>
        <end position="558"/>
    </location>
</feature>
<feature type="transmembrane region" description="Helical" evidence="1">
    <location>
        <begin position="477"/>
        <end position="497"/>
    </location>
</feature>
<feature type="transmembrane region" description="Helical" evidence="1">
    <location>
        <begin position="1123"/>
        <end position="1149"/>
    </location>
</feature>
<sequence>MIEKLIIWSVRNRFLVILATLFVVAVGLLAMSRMPLDAIPDLSDVQVIVYTDVPGQAPQVVEDQVTYPLTTAMLSVPYAKSVRGYSFFGLSFVYIIFEDGTDIYWARSRVLEYLNVVAGRLPDGVTPGLGPDATGVGWVYEYVLKDASGTLDNQQLRSIQDWYLRYELTAVPGVSEVASIGGFVKQYQVEVDPSRLNAYNLTIGQIRKAIERSNTDVGGRLVEMAETEFMVRGLGYLSSVEDLEKISLGVDEKGTPILLKHVARVKIGPELRRGVLEWNGEGEVVGGIVVMRYGENALTTIERVKTRLKELEAGLPEGVTIEMGYDRSGLIERAVSTLRVKLVEEMAVVALICVIFLLHFRSAFVAIFTLPVGILISFTVMYALGINANIMSLGGIAIAIGVMVDASVVLVENAHKHMERSGGTRSHRQIIIDASREVGPALFYSLLIITVSFLPVFTLEEQSGRMFRPLAYTKTFAMAASSVLAVTVIPVLMTFFVREKGMADDQPKGRRRLIYSLAGVLPPVGVLAARSFGVEMPSWSFWVALVAGILVVMVALPQKILSEEENPLSRVLIRLYRPVIHGVLAHRKLTIIIATLVIAATYVPASRLGSEFMPPLNEGDLLYMPTTLPGISVTKARELLQQTDKIIQRFPEVRHTLGKVGRAETSTDPAPLSMIETTIVLRPKVEYETLVVDRFYDGWPGWLARPLSLVFPKEKRGKILHEWRKRPVPRFFSGWPGFLKKPLGWVLPEERYLTMEELSDELNQAVNFPGLTNAWTMPIKTRIDMLSTGIKTPVGVKIMGTDLEILSELGAQVEAVLGPLEGTLSVYSERVTGGKYLDIDINRDHIVRYGLSVDDVQEVIMTAIGGLNITWTVEGLERYPVNLRYSREYRSDLESLGRVLVPTPSGAHVPLAQLATLSFKDGPAGIKSENARRTAWVYVDLKGMDVGTYVRKAKDVVSSHVTLPPGYSMVWSGQFEYMEKARASLMLIVPATLVIIFVLLFLHFGSLTEAAVVMASLPFALTGGIWLIYLLGYNLSVAVVVGFIALAGLAAETGVVMLVYLNEVYTRRLGEGQMNAPADLYGAVIEGAVERVRPKLMTVATTLIGLLPVMWGSATGAQIMKRIAAPMVGGLISSTVLTLIIIPAIYYGIKAREIQVRKSSEASPV</sequence>
<feature type="transmembrane region" description="Helical" evidence="1">
    <location>
        <begin position="513"/>
        <end position="533"/>
    </location>
</feature>
<gene>
    <name evidence="2" type="ORF">SAMN05216233_11793</name>
</gene>
<dbReference type="GO" id="GO:0042910">
    <property type="term" value="F:xenobiotic transmembrane transporter activity"/>
    <property type="evidence" value="ECO:0007669"/>
    <property type="project" value="TreeGrafter"/>
</dbReference>
<feature type="transmembrane region" description="Helical" evidence="1">
    <location>
        <begin position="438"/>
        <end position="457"/>
    </location>
</feature>
<feature type="transmembrane region" description="Helical" evidence="1">
    <location>
        <begin position="365"/>
        <end position="384"/>
    </location>
</feature>
<evidence type="ECO:0000313" key="2">
    <source>
        <dbReference type="EMBL" id="SCY70750.1"/>
    </source>
</evidence>
<feature type="transmembrane region" description="Helical" evidence="1">
    <location>
        <begin position="342"/>
        <end position="358"/>
    </location>
</feature>
<dbReference type="AlphaFoldDB" id="A0A1G5I4Z5"/>
<reference evidence="2 3" key="1">
    <citation type="submission" date="2016-10" db="EMBL/GenBank/DDBJ databases">
        <authorList>
            <person name="de Groot N.N."/>
        </authorList>
    </citation>
    <scope>NUCLEOTIDE SEQUENCE [LARGE SCALE GENOMIC DNA]</scope>
    <source>
        <strain evidence="2 3">AA1</strain>
    </source>
</reference>
<feature type="transmembrane region" description="Helical" evidence="1">
    <location>
        <begin position="1011"/>
        <end position="1031"/>
    </location>
</feature>
<feature type="transmembrane region" description="Helical" evidence="1">
    <location>
        <begin position="1037"/>
        <end position="1061"/>
    </location>
</feature>
<keyword evidence="3" id="KW-1185">Reference proteome</keyword>
<evidence type="ECO:0000256" key="1">
    <source>
        <dbReference type="SAM" id="Phobius"/>
    </source>
</evidence>
<dbReference type="Proteomes" id="UP000198870">
    <property type="component" value="Unassembled WGS sequence"/>
</dbReference>
<proteinExistence type="predicted"/>
<evidence type="ECO:0000313" key="3">
    <source>
        <dbReference type="Proteomes" id="UP000198870"/>
    </source>
</evidence>
<dbReference type="STRING" id="419481.SAMN05216233_11793"/>
<dbReference type="SUPFAM" id="SSF82866">
    <property type="entry name" value="Multidrug efflux transporter AcrB transmembrane domain"/>
    <property type="match status" value="2"/>
</dbReference>
<accession>A0A1G5I4Z5</accession>
<dbReference type="EMBL" id="FMUX01000017">
    <property type="protein sequence ID" value="SCY70750.1"/>
    <property type="molecule type" value="Genomic_DNA"/>
</dbReference>
<dbReference type="InterPro" id="IPR001036">
    <property type="entry name" value="Acrflvin-R"/>
</dbReference>
<organism evidence="2 3">
    <name type="scientific">Desulfoluna spongiiphila</name>
    <dbReference type="NCBI Taxonomy" id="419481"/>
    <lineage>
        <taxon>Bacteria</taxon>
        <taxon>Pseudomonadati</taxon>
        <taxon>Thermodesulfobacteriota</taxon>
        <taxon>Desulfobacteria</taxon>
        <taxon>Desulfobacterales</taxon>
        <taxon>Desulfolunaceae</taxon>
        <taxon>Desulfoluna</taxon>
    </lineage>
</organism>
<feature type="transmembrane region" description="Helical" evidence="1">
    <location>
        <begin position="390"/>
        <end position="411"/>
    </location>
</feature>
<keyword evidence="1" id="KW-0812">Transmembrane</keyword>
<dbReference type="Gene3D" id="1.20.1640.10">
    <property type="entry name" value="Multidrug efflux transporter AcrB transmembrane domain"/>
    <property type="match status" value="3"/>
</dbReference>
<dbReference type="Gene3D" id="3.30.70.1440">
    <property type="entry name" value="Multidrug efflux transporter AcrB pore domain"/>
    <property type="match status" value="1"/>
</dbReference>
<feature type="transmembrane region" description="Helical" evidence="1">
    <location>
        <begin position="1096"/>
        <end position="1117"/>
    </location>
</feature>
<feature type="transmembrane region" description="Helical" evidence="1">
    <location>
        <begin position="983"/>
        <end position="1004"/>
    </location>
</feature>
<dbReference type="PRINTS" id="PR00702">
    <property type="entry name" value="ACRIFLAVINRP"/>
</dbReference>
<dbReference type="InterPro" id="IPR027463">
    <property type="entry name" value="AcrB_DN_DC_subdom"/>
</dbReference>
<dbReference type="PANTHER" id="PTHR32063">
    <property type="match status" value="1"/>
</dbReference>
<dbReference type="Gene3D" id="3.30.70.1320">
    <property type="entry name" value="Multidrug efflux transporter AcrB pore domain like"/>
    <property type="match status" value="1"/>
</dbReference>
<dbReference type="RefSeq" id="WP_092213291.1">
    <property type="nucleotide sequence ID" value="NZ_FMUX01000017.1"/>
</dbReference>
<dbReference type="SUPFAM" id="SSF82714">
    <property type="entry name" value="Multidrug efflux transporter AcrB TolC docking domain, DN and DC subdomains"/>
    <property type="match status" value="2"/>
</dbReference>
<feature type="transmembrane region" description="Helical" evidence="1">
    <location>
        <begin position="579"/>
        <end position="603"/>
    </location>
</feature>
<name>A0A1G5I4Z5_9BACT</name>
<dbReference type="Pfam" id="PF00873">
    <property type="entry name" value="ACR_tran"/>
    <property type="match status" value="2"/>
</dbReference>
<dbReference type="Gene3D" id="3.30.2090.10">
    <property type="entry name" value="Multidrug efflux transporter AcrB TolC docking domain, DN and DC subdomains"/>
    <property type="match status" value="2"/>
</dbReference>
<dbReference type="OrthoDB" id="9798415at2"/>
<protein>
    <submittedName>
        <fullName evidence="2">Cu(I)/Ag(I) efflux system membrane protein CusA/SilA</fullName>
    </submittedName>
</protein>
<dbReference type="SUPFAM" id="SSF82693">
    <property type="entry name" value="Multidrug efflux transporter AcrB pore domain, PN1, PN2, PC1 and PC2 subdomains"/>
    <property type="match status" value="2"/>
</dbReference>